<reference evidence="2 3" key="1">
    <citation type="submission" date="2018-09" db="EMBL/GenBank/DDBJ databases">
        <title>Genome comparison of Alicycliphilus sp. BQ1, a polyurethanolytic bacterium, with its closest phylogenetic relatives Alicycliphilus denitrificans BC and K601, unable to attack polyurethane.</title>
        <authorList>
            <person name="Loza-Tavera H."/>
            <person name="Lozano L."/>
            <person name="Cevallos M."/>
            <person name="Maya-Lucas O."/>
            <person name="Garcia-Mena J."/>
            <person name="Hernandez J."/>
        </authorList>
    </citation>
    <scope>NUCLEOTIDE SEQUENCE [LARGE SCALE GENOMIC DNA]</scope>
    <source>
        <strain evidence="2 3">BQ1</strain>
    </source>
</reference>
<evidence type="ECO:0000259" key="1">
    <source>
        <dbReference type="Pfam" id="PF12708"/>
    </source>
</evidence>
<dbReference type="InterPro" id="IPR011050">
    <property type="entry name" value="Pectin_lyase_fold/virulence"/>
</dbReference>
<name>A0A3R7H1E5_9BURK</name>
<protein>
    <recommendedName>
        <fullName evidence="1">Rhamnogalacturonase A/B/Epimerase-like pectate lyase domain-containing protein</fullName>
    </recommendedName>
</protein>
<organism evidence="2 3">
    <name type="scientific">Alicycliphilus denitrificans</name>
    <dbReference type="NCBI Taxonomy" id="179636"/>
    <lineage>
        <taxon>Bacteria</taxon>
        <taxon>Pseudomonadati</taxon>
        <taxon>Pseudomonadota</taxon>
        <taxon>Betaproteobacteria</taxon>
        <taxon>Burkholderiales</taxon>
        <taxon>Comamonadaceae</taxon>
        <taxon>Alicycliphilus</taxon>
    </lineage>
</organism>
<feature type="domain" description="Rhamnogalacturonase A/B/Epimerase-like pectate lyase" evidence="1">
    <location>
        <begin position="33"/>
        <end position="109"/>
    </location>
</feature>
<comment type="caution">
    <text evidence="2">The sequence shown here is derived from an EMBL/GenBank/DDBJ whole genome shotgun (WGS) entry which is preliminary data.</text>
</comment>
<dbReference type="Pfam" id="PF12708">
    <property type="entry name" value="Pect-lyase_RHGA_epim"/>
    <property type="match status" value="1"/>
</dbReference>
<dbReference type="RefSeq" id="WP_094438184.1">
    <property type="nucleotide sequence ID" value="NZ_NKDB02000002.1"/>
</dbReference>
<dbReference type="SUPFAM" id="SSF51126">
    <property type="entry name" value="Pectin lyase-like"/>
    <property type="match status" value="1"/>
</dbReference>
<dbReference type="InterPro" id="IPR012334">
    <property type="entry name" value="Pectin_lyas_fold"/>
</dbReference>
<proteinExistence type="predicted"/>
<sequence length="458" mass="48220">MTTSLRSHQILHKLTYGGAILRSLSNALGDSLSVADFGAKGDGVTDDSAAIQACITAAKAAGRSVLFPDGAYVIATLGTQSGRLLLHGQGNATIKGTLTYEQTFPASADTDTPLTPAAPYFHANGLNFQAVGASAYGLVLLSPEQPGFTSSFDLRDCRFYGDKGLYARYQTGFSLRECEFNNRVAGARFESCANGSLLLCRFQNQVESGVRIVAADGNAYRSGGENIKFSMCEWAVCTHGMLVDQHDGLSMDNCLMVDCAIPLSLAGSDHAKASNSRFGASQAPVARFASVPGYLAPAVSGVAVYGRPGGTPVGQRAVGFSAHNCEFVNSGAGSSQPIVYVDGYVDATYQLSGERVSFFDCLFLASVAHASQRLLEIRAARVATVIGCVFGSYNLSSSLADAYRLYQCTHPIGHSNDFQNCVQSGVQVGSSSEKMLASVYVQATDPGFIGAGNIWVQP</sequence>
<dbReference type="Gene3D" id="2.160.20.10">
    <property type="entry name" value="Single-stranded right-handed beta-helix, Pectin lyase-like"/>
    <property type="match status" value="1"/>
</dbReference>
<evidence type="ECO:0000313" key="3">
    <source>
        <dbReference type="Proteomes" id="UP000216225"/>
    </source>
</evidence>
<dbReference type="EMBL" id="NKDB02000002">
    <property type="protein sequence ID" value="RKJ96622.1"/>
    <property type="molecule type" value="Genomic_DNA"/>
</dbReference>
<dbReference type="InterPro" id="IPR024535">
    <property type="entry name" value="RHGA/B-epi-like_pectate_lyase"/>
</dbReference>
<accession>A0A3R7H1E5</accession>
<dbReference type="AlphaFoldDB" id="A0A3R7H1E5"/>
<dbReference type="Proteomes" id="UP000216225">
    <property type="component" value="Unassembled WGS sequence"/>
</dbReference>
<evidence type="ECO:0000313" key="2">
    <source>
        <dbReference type="EMBL" id="RKJ96622.1"/>
    </source>
</evidence>
<gene>
    <name evidence="2" type="ORF">CE154_011405</name>
</gene>